<keyword evidence="3 6" id="KW-0812">Transmembrane</keyword>
<feature type="transmembrane region" description="Helical" evidence="6">
    <location>
        <begin position="387"/>
        <end position="406"/>
    </location>
</feature>
<dbReference type="RefSeq" id="WP_073337576.1">
    <property type="nucleotide sequence ID" value="NZ_FQXM01000005.1"/>
</dbReference>
<feature type="transmembrane region" description="Helical" evidence="6">
    <location>
        <begin position="362"/>
        <end position="381"/>
    </location>
</feature>
<dbReference type="GO" id="GO:0005886">
    <property type="term" value="C:plasma membrane"/>
    <property type="evidence" value="ECO:0007669"/>
    <property type="project" value="UniProtKB-SubCell"/>
</dbReference>
<keyword evidence="8" id="KW-1185">Reference proteome</keyword>
<keyword evidence="4 6" id="KW-1133">Transmembrane helix</keyword>
<dbReference type="PANTHER" id="PTHR30250:SF11">
    <property type="entry name" value="O-ANTIGEN TRANSPORTER-RELATED"/>
    <property type="match status" value="1"/>
</dbReference>
<reference evidence="7 8" key="1">
    <citation type="submission" date="2016-11" db="EMBL/GenBank/DDBJ databases">
        <authorList>
            <person name="Jaros S."/>
            <person name="Januszkiewicz K."/>
            <person name="Wedrychowicz H."/>
        </authorList>
    </citation>
    <scope>NUCLEOTIDE SEQUENCE [LARGE SCALE GENOMIC DNA]</scope>
    <source>
        <strain evidence="7 8">DSM 8605</strain>
    </source>
</reference>
<keyword evidence="5 6" id="KW-0472">Membrane</keyword>
<protein>
    <submittedName>
        <fullName evidence="7">Membrane protein involved in the export of O-antigen and teichoic acid</fullName>
    </submittedName>
</protein>
<feature type="transmembrane region" description="Helical" evidence="6">
    <location>
        <begin position="12"/>
        <end position="33"/>
    </location>
</feature>
<gene>
    <name evidence="7" type="ORF">SAMN02745207_01257</name>
</gene>
<comment type="subcellular location">
    <subcellularLocation>
        <location evidence="1">Cell membrane</location>
        <topology evidence="1">Multi-pass membrane protein</topology>
    </subcellularLocation>
</comment>
<feature type="transmembrane region" description="Helical" evidence="6">
    <location>
        <begin position="181"/>
        <end position="200"/>
    </location>
</feature>
<feature type="transmembrane region" description="Helical" evidence="6">
    <location>
        <begin position="413"/>
        <end position="431"/>
    </location>
</feature>
<evidence type="ECO:0000256" key="6">
    <source>
        <dbReference type="SAM" id="Phobius"/>
    </source>
</evidence>
<dbReference type="STRING" id="1121316.SAMN02745207_01257"/>
<feature type="transmembrane region" description="Helical" evidence="6">
    <location>
        <begin position="437"/>
        <end position="454"/>
    </location>
</feature>
<organism evidence="7 8">
    <name type="scientific">Clostridium grantii DSM 8605</name>
    <dbReference type="NCBI Taxonomy" id="1121316"/>
    <lineage>
        <taxon>Bacteria</taxon>
        <taxon>Bacillati</taxon>
        <taxon>Bacillota</taxon>
        <taxon>Clostridia</taxon>
        <taxon>Eubacteriales</taxon>
        <taxon>Clostridiaceae</taxon>
        <taxon>Clostridium</taxon>
    </lineage>
</organism>
<evidence type="ECO:0000256" key="2">
    <source>
        <dbReference type="ARBA" id="ARBA00022475"/>
    </source>
</evidence>
<evidence type="ECO:0000313" key="8">
    <source>
        <dbReference type="Proteomes" id="UP000184447"/>
    </source>
</evidence>
<proteinExistence type="predicted"/>
<feature type="transmembrane region" description="Helical" evidence="6">
    <location>
        <begin position="116"/>
        <end position="136"/>
    </location>
</feature>
<feature type="transmembrane region" description="Helical" evidence="6">
    <location>
        <begin position="253"/>
        <end position="275"/>
    </location>
</feature>
<dbReference type="EMBL" id="FQXM01000005">
    <property type="protein sequence ID" value="SHH47086.1"/>
    <property type="molecule type" value="Genomic_DNA"/>
</dbReference>
<evidence type="ECO:0000256" key="3">
    <source>
        <dbReference type="ARBA" id="ARBA00022692"/>
    </source>
</evidence>
<evidence type="ECO:0000256" key="1">
    <source>
        <dbReference type="ARBA" id="ARBA00004651"/>
    </source>
</evidence>
<accession>A0A1M5T8Q4</accession>
<evidence type="ECO:0000313" key="7">
    <source>
        <dbReference type="EMBL" id="SHH47086.1"/>
    </source>
</evidence>
<feature type="transmembrane region" description="Helical" evidence="6">
    <location>
        <begin position="87"/>
        <end position="110"/>
    </location>
</feature>
<evidence type="ECO:0000256" key="4">
    <source>
        <dbReference type="ARBA" id="ARBA00022989"/>
    </source>
</evidence>
<feature type="transmembrane region" description="Helical" evidence="6">
    <location>
        <begin position="156"/>
        <end position="175"/>
    </location>
</feature>
<name>A0A1M5T8Q4_9CLOT</name>
<feature type="transmembrane region" description="Helical" evidence="6">
    <location>
        <begin position="296"/>
        <end position="319"/>
    </location>
</feature>
<feature type="transmembrane region" description="Helical" evidence="6">
    <location>
        <begin position="325"/>
        <end position="350"/>
    </location>
</feature>
<feature type="transmembrane region" description="Helical" evidence="6">
    <location>
        <begin position="45"/>
        <end position="66"/>
    </location>
</feature>
<dbReference type="InterPro" id="IPR050833">
    <property type="entry name" value="Poly_Biosynth_Transport"/>
</dbReference>
<dbReference type="AlphaFoldDB" id="A0A1M5T8Q4"/>
<feature type="transmembrane region" description="Helical" evidence="6">
    <location>
        <begin position="221"/>
        <end position="241"/>
    </location>
</feature>
<sequence>MNSKAVNLIKNFSYTLTSNLLSLIISTLVILIVPKLIGVQEYGYWQLYLFYSLYVGFLHFGWNDGIYLRYGGKEYKELDKGLFFSQFYMLLLLQLIIAVIMFTVSNLFFIDGNKIFIFRMTALCLLVTNVRFMLLYILQCTNRIKEYAQITMMDKILYCCLIIILLAIGVRQYKLMIVADLIGRFISLVYATYCCGDMVFRRISTFYFSFEETFENINAGIKLMFSNIASMLIIGVVRFGIEHSWDVSTFGKVSLTLSISNLMMLFINAVGIIMFPILRRTDGKKLPGLYITMRDFLMVILLGLIIVYYPLKVVLSAWLPKYYDSLMYMSLVFPICVFEGKMALLVNTYLKTMRKEKLMLKINSISLILSATVTFVTTILFKNLNLAIASIVILLAFRCILAEIYLSKILKISLYKDIVLELTMALIFILTGWFINSWLAVLLYVVAYIIYLAIKRKDITNAIKNVKLLMKA</sequence>
<keyword evidence="2" id="KW-1003">Cell membrane</keyword>
<evidence type="ECO:0000256" key="5">
    <source>
        <dbReference type="ARBA" id="ARBA00023136"/>
    </source>
</evidence>
<dbReference type="OrthoDB" id="385011at2"/>
<dbReference type="Proteomes" id="UP000184447">
    <property type="component" value="Unassembled WGS sequence"/>
</dbReference>
<dbReference type="PANTHER" id="PTHR30250">
    <property type="entry name" value="PST FAMILY PREDICTED COLANIC ACID TRANSPORTER"/>
    <property type="match status" value="1"/>
</dbReference>